<dbReference type="NCBIfam" id="TIGR00229">
    <property type="entry name" value="sensory_box"/>
    <property type="match status" value="1"/>
</dbReference>
<protein>
    <submittedName>
        <fullName evidence="10">Sigma 54-interacting transcriptional regulator</fullName>
    </submittedName>
</protein>
<dbReference type="SUPFAM" id="SSF55785">
    <property type="entry name" value="PYP-like sensor domain (PAS domain)"/>
    <property type="match status" value="1"/>
</dbReference>
<dbReference type="InterPro" id="IPR003593">
    <property type="entry name" value="AAA+_ATPase"/>
</dbReference>
<dbReference type="InterPro" id="IPR058031">
    <property type="entry name" value="AAA_lid_NorR"/>
</dbReference>
<feature type="domain" description="PAC" evidence="9">
    <location>
        <begin position="175"/>
        <end position="226"/>
    </location>
</feature>
<feature type="coiled-coil region" evidence="6">
    <location>
        <begin position="210"/>
        <end position="244"/>
    </location>
</feature>
<name>A0ABS2JZS2_9GAMM</name>
<sequence>MTEVNILDRLPIGVMSVRAGAIAFMNYTLRSLFAGTFASLAELADAFPGTAGLADALARSEPVWVSIGDAVFYVDVTGHGQDDELVVFVPLNYMDPKDPQLRELRELYTDFQEIFHNCFDGIYVADGSGRSLWLNEGFERAYGLEARDFIGRDVRELERLGHMKPMITWKVITTKQRQSAVQRTKAGKSVLATGIPLLDERGNVRKVIINSRDLTELVALQQRLSEAEADLARTRSELAQLRLEAGRVDQVTWSSAAMQEVVDLGLRLARVDTTLLIQGESGVGKDVIARLIHTEGTRRDGPFVKINCGAIPTELLESELFGYESGAFTGARKEGKAGLFEVANGGTIFLDEIGEMPAPLQVKLLQVIQDRTFTRLGSTRTVKVDLRLIAATNRDLRSMVRERTFREDLFYRLSVVPIDIPPLRERPEDIAPLTQRFLQEINERYGFTRHFSGAVMDRLLRYAWPGNVRELRNVVERLAVTAREDEIGLETLPSDLLVENIRHVPSNKPLKAAARSHEVETVQATVERLGSIGRAAVHLGVSESTVKRRLREGRKPPSD</sequence>
<organism evidence="10 11">
    <name type="scientific">Dyella flava</name>
    <dbReference type="NCBI Taxonomy" id="1920170"/>
    <lineage>
        <taxon>Bacteria</taxon>
        <taxon>Pseudomonadati</taxon>
        <taxon>Pseudomonadota</taxon>
        <taxon>Gammaproteobacteria</taxon>
        <taxon>Lysobacterales</taxon>
        <taxon>Rhodanobacteraceae</taxon>
        <taxon>Dyella</taxon>
    </lineage>
</organism>
<dbReference type="SMART" id="SM00091">
    <property type="entry name" value="PAS"/>
    <property type="match status" value="1"/>
</dbReference>
<evidence type="ECO:0000256" key="4">
    <source>
        <dbReference type="ARBA" id="ARBA00023125"/>
    </source>
</evidence>
<evidence type="ECO:0000256" key="2">
    <source>
        <dbReference type="ARBA" id="ARBA00022840"/>
    </source>
</evidence>
<dbReference type="Gene3D" id="3.30.450.20">
    <property type="entry name" value="PAS domain"/>
    <property type="match status" value="1"/>
</dbReference>
<dbReference type="SUPFAM" id="SSF52540">
    <property type="entry name" value="P-loop containing nucleoside triphosphate hydrolases"/>
    <property type="match status" value="1"/>
</dbReference>
<proteinExistence type="predicted"/>
<evidence type="ECO:0000259" key="9">
    <source>
        <dbReference type="PROSITE" id="PS50113"/>
    </source>
</evidence>
<dbReference type="Pfam" id="PF08448">
    <property type="entry name" value="PAS_4"/>
    <property type="match status" value="1"/>
</dbReference>
<keyword evidence="5" id="KW-0804">Transcription</keyword>
<evidence type="ECO:0000256" key="1">
    <source>
        <dbReference type="ARBA" id="ARBA00022741"/>
    </source>
</evidence>
<dbReference type="PROSITE" id="PS50113">
    <property type="entry name" value="PAC"/>
    <property type="match status" value="1"/>
</dbReference>
<dbReference type="InterPro" id="IPR000700">
    <property type="entry name" value="PAS-assoc_C"/>
</dbReference>
<dbReference type="InterPro" id="IPR000014">
    <property type="entry name" value="PAS"/>
</dbReference>
<dbReference type="Gene3D" id="3.40.50.300">
    <property type="entry name" value="P-loop containing nucleotide triphosphate hydrolases"/>
    <property type="match status" value="1"/>
</dbReference>
<dbReference type="InterPro" id="IPR027417">
    <property type="entry name" value="P-loop_NTPase"/>
</dbReference>
<dbReference type="InterPro" id="IPR025944">
    <property type="entry name" value="Sigma_54_int_dom_CS"/>
</dbReference>
<dbReference type="SMART" id="SM00382">
    <property type="entry name" value="AAA"/>
    <property type="match status" value="1"/>
</dbReference>
<dbReference type="Gene3D" id="1.10.8.60">
    <property type="match status" value="1"/>
</dbReference>
<dbReference type="PANTHER" id="PTHR32071:SF57">
    <property type="entry name" value="C4-DICARBOXYLATE TRANSPORT TRANSCRIPTIONAL REGULATORY PROTEIN DCTD"/>
    <property type="match status" value="1"/>
</dbReference>
<feature type="domain" description="Sigma-54 factor interaction" evidence="7">
    <location>
        <begin position="251"/>
        <end position="480"/>
    </location>
</feature>
<keyword evidence="2" id="KW-0067">ATP-binding</keyword>
<dbReference type="InterPro" id="IPR025943">
    <property type="entry name" value="Sigma_54_int_dom_ATP-bd_2"/>
</dbReference>
<evidence type="ECO:0000256" key="6">
    <source>
        <dbReference type="SAM" id="Coils"/>
    </source>
</evidence>
<evidence type="ECO:0000313" key="11">
    <source>
        <dbReference type="Proteomes" id="UP001430149"/>
    </source>
</evidence>
<dbReference type="Pfam" id="PF25601">
    <property type="entry name" value="AAA_lid_14"/>
    <property type="match status" value="1"/>
</dbReference>
<reference evidence="10" key="1">
    <citation type="submission" date="2020-10" db="EMBL/GenBank/DDBJ databases">
        <title>Phylogeny of dyella-like bacteria.</title>
        <authorList>
            <person name="Fu J."/>
        </authorList>
    </citation>
    <scope>NUCLEOTIDE SEQUENCE</scope>
    <source>
        <strain evidence="10">DHOC52</strain>
    </source>
</reference>
<keyword evidence="11" id="KW-1185">Reference proteome</keyword>
<dbReference type="Proteomes" id="UP001430149">
    <property type="component" value="Unassembled WGS sequence"/>
</dbReference>
<dbReference type="InterPro" id="IPR002078">
    <property type="entry name" value="Sigma_54_int"/>
</dbReference>
<dbReference type="InterPro" id="IPR025662">
    <property type="entry name" value="Sigma_54_int_dom_ATP-bd_1"/>
</dbReference>
<dbReference type="CDD" id="cd00009">
    <property type="entry name" value="AAA"/>
    <property type="match status" value="1"/>
</dbReference>
<gene>
    <name evidence="10" type="ORF">ISP19_02025</name>
</gene>
<dbReference type="EMBL" id="JADIKE010000024">
    <property type="protein sequence ID" value="MBM7124144.1"/>
    <property type="molecule type" value="Genomic_DNA"/>
</dbReference>
<evidence type="ECO:0000259" key="8">
    <source>
        <dbReference type="PROSITE" id="PS50112"/>
    </source>
</evidence>
<feature type="domain" description="PAS" evidence="8">
    <location>
        <begin position="107"/>
        <end position="157"/>
    </location>
</feature>
<dbReference type="PROSITE" id="PS00675">
    <property type="entry name" value="SIGMA54_INTERACT_1"/>
    <property type="match status" value="1"/>
</dbReference>
<evidence type="ECO:0000313" key="10">
    <source>
        <dbReference type="EMBL" id="MBM7124144.1"/>
    </source>
</evidence>
<evidence type="ECO:0000259" key="7">
    <source>
        <dbReference type="PROSITE" id="PS50045"/>
    </source>
</evidence>
<keyword evidence="6" id="KW-0175">Coiled coil</keyword>
<dbReference type="InterPro" id="IPR035965">
    <property type="entry name" value="PAS-like_dom_sf"/>
</dbReference>
<accession>A0ABS2JZS2</accession>
<dbReference type="InterPro" id="IPR013656">
    <property type="entry name" value="PAS_4"/>
</dbReference>
<dbReference type="PROSITE" id="PS00676">
    <property type="entry name" value="SIGMA54_INTERACT_2"/>
    <property type="match status" value="1"/>
</dbReference>
<keyword evidence="3" id="KW-0805">Transcription regulation</keyword>
<dbReference type="PANTHER" id="PTHR32071">
    <property type="entry name" value="TRANSCRIPTIONAL REGULATORY PROTEIN"/>
    <property type="match status" value="1"/>
</dbReference>
<evidence type="ECO:0000256" key="3">
    <source>
        <dbReference type="ARBA" id="ARBA00023015"/>
    </source>
</evidence>
<dbReference type="CDD" id="cd00130">
    <property type="entry name" value="PAS"/>
    <property type="match status" value="1"/>
</dbReference>
<dbReference type="Pfam" id="PF00158">
    <property type="entry name" value="Sigma54_activat"/>
    <property type="match status" value="1"/>
</dbReference>
<dbReference type="PROSITE" id="PS00688">
    <property type="entry name" value="SIGMA54_INTERACT_3"/>
    <property type="match status" value="1"/>
</dbReference>
<evidence type="ECO:0000256" key="5">
    <source>
        <dbReference type="ARBA" id="ARBA00023163"/>
    </source>
</evidence>
<keyword evidence="4" id="KW-0238">DNA-binding</keyword>
<comment type="caution">
    <text evidence="10">The sequence shown here is derived from an EMBL/GenBank/DDBJ whole genome shotgun (WGS) entry which is preliminary data.</text>
</comment>
<dbReference type="PROSITE" id="PS50045">
    <property type="entry name" value="SIGMA54_INTERACT_4"/>
    <property type="match status" value="1"/>
</dbReference>
<dbReference type="PROSITE" id="PS50112">
    <property type="entry name" value="PAS"/>
    <property type="match status" value="1"/>
</dbReference>
<keyword evidence="1" id="KW-0547">Nucleotide-binding</keyword>